<proteinExistence type="predicted"/>
<dbReference type="Proteomes" id="UP000192917">
    <property type="component" value="Unassembled WGS sequence"/>
</dbReference>
<dbReference type="AlphaFoldDB" id="A0A1Y6BX02"/>
<evidence type="ECO:0000313" key="3">
    <source>
        <dbReference type="EMBL" id="SMF32268.1"/>
    </source>
</evidence>
<accession>A0A1Y6BX02</accession>
<reference evidence="3 4" key="1">
    <citation type="submission" date="2017-04" db="EMBL/GenBank/DDBJ databases">
        <authorList>
            <person name="Afonso C.L."/>
            <person name="Miller P.J."/>
            <person name="Scott M.A."/>
            <person name="Spackman E."/>
            <person name="Goraichik I."/>
            <person name="Dimitrov K.M."/>
            <person name="Suarez D.L."/>
            <person name="Swayne D.E."/>
        </authorList>
    </citation>
    <scope>NUCLEOTIDE SEQUENCE [LARGE SCALE GENOMIC DNA]</scope>
    <source>
        <strain evidence="3 4">USBA 355</strain>
    </source>
</reference>
<organism evidence="3 4">
    <name type="scientific">Tistlia consotensis USBA 355</name>
    <dbReference type="NCBI Taxonomy" id="560819"/>
    <lineage>
        <taxon>Bacteria</taxon>
        <taxon>Pseudomonadati</taxon>
        <taxon>Pseudomonadota</taxon>
        <taxon>Alphaproteobacteria</taxon>
        <taxon>Rhodospirillales</taxon>
        <taxon>Rhodovibrionaceae</taxon>
        <taxon>Tistlia</taxon>
    </lineage>
</organism>
<dbReference type="RefSeq" id="WP_159460219.1">
    <property type="nucleotide sequence ID" value="NZ_FWZX01000011.1"/>
</dbReference>
<dbReference type="STRING" id="560819.SAMN05428998_11126"/>
<feature type="signal peptide" evidence="1">
    <location>
        <begin position="1"/>
        <end position="22"/>
    </location>
</feature>
<evidence type="ECO:0000256" key="1">
    <source>
        <dbReference type="SAM" id="SignalP"/>
    </source>
</evidence>
<name>A0A1Y6BX02_9PROT</name>
<dbReference type="InterPro" id="IPR029501">
    <property type="entry name" value="EndoU_bac"/>
</dbReference>
<feature type="chain" id="PRO_5010990814" evidence="1">
    <location>
        <begin position="23"/>
        <end position="194"/>
    </location>
</feature>
<sequence>MRRAAALLLLWLALAATGPATAAAPDCSRAATVWSASDPPVDLTHLFCGEVDRHRSALEGYHALAGERSAGEPEIRQRYAGPNADGVSRAVVCLTGARAAGLRRPCKCSSLFPADWSVGRVVAAILAALRDGSTDGRGFFRGASGAGFTVEGWLVPARRARAACGAARCVATAWPAFEDDASGEALPWSCPLPR</sequence>
<gene>
    <name evidence="3" type="ORF">SAMN05428998_11126</name>
</gene>
<dbReference type="Pfam" id="PF14436">
    <property type="entry name" value="EndoU_bacteria"/>
    <property type="match status" value="1"/>
</dbReference>
<protein>
    <submittedName>
        <fullName evidence="3">EndoU nuclease</fullName>
    </submittedName>
</protein>
<feature type="domain" description="Bacterial EndoU nuclease" evidence="2">
    <location>
        <begin position="44"/>
        <end position="158"/>
    </location>
</feature>
<keyword evidence="1" id="KW-0732">Signal</keyword>
<keyword evidence="4" id="KW-1185">Reference proteome</keyword>
<evidence type="ECO:0000259" key="2">
    <source>
        <dbReference type="Pfam" id="PF14436"/>
    </source>
</evidence>
<dbReference type="EMBL" id="FWZX01000011">
    <property type="protein sequence ID" value="SMF32268.1"/>
    <property type="molecule type" value="Genomic_DNA"/>
</dbReference>
<dbReference type="GO" id="GO:0004519">
    <property type="term" value="F:endonuclease activity"/>
    <property type="evidence" value="ECO:0007669"/>
    <property type="project" value="InterPro"/>
</dbReference>
<evidence type="ECO:0000313" key="4">
    <source>
        <dbReference type="Proteomes" id="UP000192917"/>
    </source>
</evidence>